<feature type="compositionally biased region" description="Low complexity" evidence="1">
    <location>
        <begin position="240"/>
        <end position="253"/>
    </location>
</feature>
<protein>
    <submittedName>
        <fullName evidence="2">Uncharacterized protein</fullName>
    </submittedName>
</protein>
<evidence type="ECO:0000313" key="2">
    <source>
        <dbReference type="EMBL" id="KAF3143732.1"/>
    </source>
</evidence>
<dbReference type="EMBL" id="WIQZ01000008">
    <property type="protein sequence ID" value="KAF3143732.1"/>
    <property type="molecule type" value="Genomic_DNA"/>
</dbReference>
<evidence type="ECO:0000313" key="3">
    <source>
        <dbReference type="Proteomes" id="UP000480548"/>
    </source>
</evidence>
<accession>A0A7C8P003</accession>
<feature type="compositionally biased region" description="Basic and acidic residues" evidence="1">
    <location>
        <begin position="203"/>
        <end position="214"/>
    </location>
</feature>
<feature type="compositionally biased region" description="Basic residues" evidence="1">
    <location>
        <begin position="12"/>
        <end position="22"/>
    </location>
</feature>
<name>A0A7C8P003_ORBOL</name>
<feature type="compositionally biased region" description="Low complexity" evidence="1">
    <location>
        <begin position="23"/>
        <end position="34"/>
    </location>
</feature>
<dbReference type="AlphaFoldDB" id="A0A7C8P003"/>
<feature type="compositionally biased region" description="Basic and acidic residues" evidence="1">
    <location>
        <begin position="108"/>
        <end position="125"/>
    </location>
</feature>
<evidence type="ECO:0000256" key="1">
    <source>
        <dbReference type="SAM" id="MobiDB-lite"/>
    </source>
</evidence>
<sequence length="292" mass="31067">MLFNLRNTTKMAKGKNKNKKKNTAPAQNASTSKAAEPKPVEPETVESKPVEEEEPTPAPVATPTQISATLALPEEPTPAKPLVLGKSANSSTMDLKDAMKMSPTTEEPAAKEDPIVPKKSIESLRKSLSIAKESEPESEPEIKVPEQEKAKEIPQPPTMETLQETMKDQTPSQPEIPAPATVPYVPPSTEASSSRPPTGVQDIHTDVADVKLPEPAHTSAPKKNEIEALDNEESNRPTTSSSSAGGKAPSAIGTAVNAAGRSSTAEEREPKKGDKKEGGFKGLWGRIVSAFK</sequence>
<feature type="compositionally biased region" description="Basic and acidic residues" evidence="1">
    <location>
        <begin position="264"/>
        <end position="279"/>
    </location>
</feature>
<feature type="compositionally biased region" description="Basic and acidic residues" evidence="1">
    <location>
        <begin position="35"/>
        <end position="50"/>
    </location>
</feature>
<proteinExistence type="predicted"/>
<comment type="caution">
    <text evidence="2">The sequence shown here is derived from an EMBL/GenBank/DDBJ whole genome shotgun (WGS) entry which is preliminary data.</text>
</comment>
<organism evidence="2 3">
    <name type="scientific">Orbilia oligospora</name>
    <name type="common">Nematode-trapping fungus</name>
    <name type="synonym">Arthrobotrys oligospora</name>
    <dbReference type="NCBI Taxonomy" id="2813651"/>
    <lineage>
        <taxon>Eukaryota</taxon>
        <taxon>Fungi</taxon>
        <taxon>Dikarya</taxon>
        <taxon>Ascomycota</taxon>
        <taxon>Pezizomycotina</taxon>
        <taxon>Orbiliomycetes</taxon>
        <taxon>Orbiliales</taxon>
        <taxon>Orbiliaceae</taxon>
        <taxon>Orbilia</taxon>
    </lineage>
</organism>
<feature type="region of interest" description="Disordered" evidence="1">
    <location>
        <begin position="1"/>
        <end position="292"/>
    </location>
</feature>
<feature type="compositionally biased region" description="Polar residues" evidence="1">
    <location>
        <begin position="158"/>
        <end position="173"/>
    </location>
</feature>
<dbReference type="Proteomes" id="UP000480548">
    <property type="component" value="Unassembled WGS sequence"/>
</dbReference>
<gene>
    <name evidence="2" type="ORF">TWF703_010138</name>
</gene>
<feature type="compositionally biased region" description="Basic and acidic residues" evidence="1">
    <location>
        <begin position="132"/>
        <end position="152"/>
    </location>
</feature>
<reference evidence="2 3" key="1">
    <citation type="submission" date="2019-06" db="EMBL/GenBank/DDBJ databases">
        <authorList>
            <person name="Palmer J.M."/>
        </authorList>
    </citation>
    <scope>NUCLEOTIDE SEQUENCE [LARGE SCALE GENOMIC DNA]</scope>
    <source>
        <strain evidence="2 3">TWF703</strain>
    </source>
</reference>